<evidence type="ECO:0000256" key="4">
    <source>
        <dbReference type="SAM" id="MobiDB-lite"/>
    </source>
</evidence>
<reference evidence="6 7" key="1">
    <citation type="submission" date="2023-08" db="EMBL/GenBank/DDBJ databases">
        <title>Black Yeasts Isolated from many extreme environments.</title>
        <authorList>
            <person name="Coleine C."/>
            <person name="Stajich J.E."/>
            <person name="Selbmann L."/>
        </authorList>
    </citation>
    <scope>NUCLEOTIDE SEQUENCE [LARGE SCALE GENOMIC DNA]</scope>
    <source>
        <strain evidence="6 7">CCFEE 5885</strain>
    </source>
</reference>
<proteinExistence type="predicted"/>
<gene>
    <name evidence="6" type="primary">thp1</name>
    <name evidence="6" type="ORF">LTR24_007216</name>
</gene>
<feature type="region of interest" description="Disordered" evidence="4">
    <location>
        <begin position="85"/>
        <end position="142"/>
    </location>
</feature>
<feature type="compositionally biased region" description="Polar residues" evidence="4">
    <location>
        <begin position="117"/>
        <end position="141"/>
    </location>
</feature>
<evidence type="ECO:0000256" key="1">
    <source>
        <dbReference type="ARBA" id="ARBA00022763"/>
    </source>
</evidence>
<evidence type="ECO:0000313" key="7">
    <source>
        <dbReference type="Proteomes" id="UP001345013"/>
    </source>
</evidence>
<name>A0ABR0K427_9EURO</name>
<dbReference type="Proteomes" id="UP001345013">
    <property type="component" value="Unassembled WGS sequence"/>
</dbReference>
<evidence type="ECO:0000313" key="6">
    <source>
        <dbReference type="EMBL" id="KAK5085080.1"/>
    </source>
</evidence>
<keyword evidence="7" id="KW-1185">Reference proteome</keyword>
<feature type="compositionally biased region" description="Low complexity" evidence="4">
    <location>
        <begin position="87"/>
        <end position="100"/>
    </location>
</feature>
<dbReference type="Gene3D" id="3.40.470.10">
    <property type="entry name" value="Uracil-DNA glycosylase-like domain"/>
    <property type="match status" value="1"/>
</dbReference>
<keyword evidence="3" id="KW-0234">DNA repair</keyword>
<sequence>MRACQHQIRQNQAANLEEGDSNLDQLSEPSDTFKARLVQFSYTPDVSPRVVKMPPRTRKGFAAAAAQAETLSGTEEQLPVNRSDLEASTASTTPATTASSQLETSNATTKRKRAIPSNDSTTPKKPRLPTTSSTKAVTPENNLKDSLREGLILVSIGLNPGIMTGKLGHAYSHPTNRYWPTLHASGITPILHKPPETHTLMDLYGLGHTNIITTIASVDASSLKTQDYMTGAAALDAKIRHFKPQAVAIVGKGIWEEWFRYKRGRKFNAKKDGFEYGWQDPSLWIGRKEDGDDAWEGAKTFVTTTTSGASTAHTKEQRVAIWKPLGDWFAPKRDEWMMHKKA</sequence>
<dbReference type="InterPro" id="IPR015637">
    <property type="entry name" value="MUG/TDG"/>
</dbReference>
<keyword evidence="2 6" id="KW-0378">Hydrolase</keyword>
<evidence type="ECO:0000256" key="2">
    <source>
        <dbReference type="ARBA" id="ARBA00022801"/>
    </source>
</evidence>
<keyword evidence="1" id="KW-0227">DNA damage</keyword>
<dbReference type="InterPro" id="IPR036895">
    <property type="entry name" value="Uracil-DNA_glycosylase-like_sf"/>
</dbReference>
<dbReference type="PANTHER" id="PTHR12159:SF9">
    <property type="entry name" value="G_T MISMATCH-SPECIFIC THYMINE DNA GLYCOSYLASE"/>
    <property type="match status" value="1"/>
</dbReference>
<dbReference type="Pfam" id="PF03167">
    <property type="entry name" value="UDG"/>
    <property type="match status" value="1"/>
</dbReference>
<dbReference type="EC" id="3.2.2.29" evidence="6"/>
<dbReference type="SUPFAM" id="SSF52141">
    <property type="entry name" value="Uracil-DNA glycosylase-like"/>
    <property type="match status" value="1"/>
</dbReference>
<dbReference type="GO" id="GO:0141016">
    <property type="term" value="F:G/T mismatch-specific thymine-DNA glycosylase activity"/>
    <property type="evidence" value="ECO:0007669"/>
    <property type="project" value="UniProtKB-EC"/>
</dbReference>
<evidence type="ECO:0000259" key="5">
    <source>
        <dbReference type="Pfam" id="PF03167"/>
    </source>
</evidence>
<dbReference type="InterPro" id="IPR005122">
    <property type="entry name" value="Uracil-DNA_glycosylase-like"/>
</dbReference>
<evidence type="ECO:0000256" key="3">
    <source>
        <dbReference type="ARBA" id="ARBA00023204"/>
    </source>
</evidence>
<protein>
    <submittedName>
        <fullName evidence="6">Uracil DNA N-glycosylase Thp1</fullName>
        <ecNumber evidence="6">3.2.2.29</ecNumber>
    </submittedName>
</protein>
<dbReference type="PANTHER" id="PTHR12159">
    <property type="entry name" value="G/T AND G/U MISMATCH-SPECIFIC DNA GLYCOSYLASE"/>
    <property type="match status" value="1"/>
</dbReference>
<dbReference type="CDD" id="cd10028">
    <property type="entry name" value="UDG-F2_TDG_MUG"/>
    <property type="match status" value="1"/>
</dbReference>
<accession>A0ABR0K427</accession>
<feature type="domain" description="Uracil-DNA glycosylase-like" evidence="5">
    <location>
        <begin position="153"/>
        <end position="323"/>
    </location>
</feature>
<organism evidence="6 7">
    <name type="scientific">Lithohypha guttulata</name>
    <dbReference type="NCBI Taxonomy" id="1690604"/>
    <lineage>
        <taxon>Eukaryota</taxon>
        <taxon>Fungi</taxon>
        <taxon>Dikarya</taxon>
        <taxon>Ascomycota</taxon>
        <taxon>Pezizomycotina</taxon>
        <taxon>Eurotiomycetes</taxon>
        <taxon>Chaetothyriomycetidae</taxon>
        <taxon>Chaetothyriales</taxon>
        <taxon>Trichomeriaceae</taxon>
        <taxon>Lithohypha</taxon>
    </lineage>
</organism>
<keyword evidence="6" id="KW-0326">Glycosidase</keyword>
<dbReference type="EMBL" id="JAVRRG010000105">
    <property type="protein sequence ID" value="KAK5085080.1"/>
    <property type="molecule type" value="Genomic_DNA"/>
</dbReference>
<comment type="caution">
    <text evidence="6">The sequence shown here is derived from an EMBL/GenBank/DDBJ whole genome shotgun (WGS) entry which is preliminary data.</text>
</comment>